<sequence length="283" mass="32136">MVALQEIEGIARAYFQRLFSTEGRGNYDHLLSGIKRCVNMEDNKKLTAPYTRDEIADAVFDMGPKKAPGEDRFPAIFYQKCWNIVGEEITSFCLRLLNGDKEVSSINSTNIVLIPKVTSPSIMTQFRPISLCNVLYKILAKVIANRFRGVIGKCIGDAQSAFVPGRLISDNVLLAYEILHMLKQKRLGRKGTHTLEEDRRLVVNILRVRSLNEPERYLGLPNMSWEAYLHLPGRAFGQRRDFFKRGCAGEWAKVTKFQSEKTVGYKGSIKLKEPADPTIEVYN</sequence>
<organism evidence="1 2">
    <name type="scientific">Gossypium arboreum</name>
    <name type="common">Tree cotton</name>
    <name type="synonym">Gossypium nanking</name>
    <dbReference type="NCBI Taxonomy" id="29729"/>
    <lineage>
        <taxon>Eukaryota</taxon>
        <taxon>Viridiplantae</taxon>
        <taxon>Streptophyta</taxon>
        <taxon>Embryophyta</taxon>
        <taxon>Tracheophyta</taxon>
        <taxon>Spermatophyta</taxon>
        <taxon>Magnoliopsida</taxon>
        <taxon>eudicotyledons</taxon>
        <taxon>Gunneridae</taxon>
        <taxon>Pentapetalae</taxon>
        <taxon>rosids</taxon>
        <taxon>malvids</taxon>
        <taxon>Malvales</taxon>
        <taxon>Malvaceae</taxon>
        <taxon>Malvoideae</taxon>
        <taxon>Gossypium</taxon>
    </lineage>
</organism>
<dbReference type="EMBL" id="JARKNE010000011">
    <property type="protein sequence ID" value="KAK5784843.1"/>
    <property type="molecule type" value="Genomic_DNA"/>
</dbReference>
<protein>
    <recommendedName>
        <fullName evidence="3">Reverse transcriptase</fullName>
    </recommendedName>
</protein>
<name>A0ABR0N3F7_GOSAR</name>
<dbReference type="Proteomes" id="UP001358586">
    <property type="component" value="Chromosome 11"/>
</dbReference>
<evidence type="ECO:0000313" key="1">
    <source>
        <dbReference type="EMBL" id="KAK5784843.1"/>
    </source>
</evidence>
<proteinExistence type="predicted"/>
<gene>
    <name evidence="1" type="ORF">PVK06_039382</name>
</gene>
<dbReference type="InterPro" id="IPR052343">
    <property type="entry name" value="Retrotransposon-Effector_Assoc"/>
</dbReference>
<evidence type="ECO:0000313" key="2">
    <source>
        <dbReference type="Proteomes" id="UP001358586"/>
    </source>
</evidence>
<evidence type="ECO:0008006" key="3">
    <source>
        <dbReference type="Google" id="ProtNLM"/>
    </source>
</evidence>
<accession>A0ABR0N3F7</accession>
<comment type="caution">
    <text evidence="1">The sequence shown here is derived from an EMBL/GenBank/DDBJ whole genome shotgun (WGS) entry which is preliminary data.</text>
</comment>
<dbReference type="PANTHER" id="PTHR46890:SF48">
    <property type="entry name" value="RNA-DIRECTED DNA POLYMERASE"/>
    <property type="match status" value="1"/>
</dbReference>
<keyword evidence="2" id="KW-1185">Reference proteome</keyword>
<reference evidence="1 2" key="1">
    <citation type="submission" date="2023-03" db="EMBL/GenBank/DDBJ databases">
        <title>WGS of Gossypium arboreum.</title>
        <authorList>
            <person name="Yu D."/>
        </authorList>
    </citation>
    <scope>NUCLEOTIDE SEQUENCE [LARGE SCALE GENOMIC DNA]</scope>
    <source>
        <tissue evidence="1">Leaf</tissue>
    </source>
</reference>
<dbReference type="PANTHER" id="PTHR46890">
    <property type="entry name" value="NON-LTR RETROLELEMENT REVERSE TRANSCRIPTASE-LIKE PROTEIN-RELATED"/>
    <property type="match status" value="1"/>
</dbReference>